<evidence type="ECO:0000313" key="2">
    <source>
        <dbReference type="Proteomes" id="UP000320333"/>
    </source>
</evidence>
<evidence type="ECO:0008006" key="3">
    <source>
        <dbReference type="Google" id="ProtNLM"/>
    </source>
</evidence>
<protein>
    <recommendedName>
        <fullName evidence="3">Peroxin/Ferlin domain-containing protein</fullName>
    </recommendedName>
</protein>
<comment type="caution">
    <text evidence="1">The sequence shown here is derived from an EMBL/GenBank/DDBJ whole genome shotgun (WGS) entry which is preliminary data.</text>
</comment>
<name>A0A507EZU7_9FUNG</name>
<keyword evidence="2" id="KW-1185">Reference proteome</keyword>
<reference evidence="1 2" key="1">
    <citation type="journal article" date="2019" name="Sci. Rep.">
        <title>Comparative genomics of chytrid fungi reveal insights into the obligate biotrophic and pathogenic lifestyle of Synchytrium endobioticum.</title>
        <authorList>
            <person name="van de Vossenberg B.T.L.H."/>
            <person name="Warris S."/>
            <person name="Nguyen H.D.T."/>
            <person name="van Gent-Pelzer M.P.E."/>
            <person name="Joly D.L."/>
            <person name="van de Geest H.C."/>
            <person name="Bonants P.J.M."/>
            <person name="Smith D.S."/>
            <person name="Levesque C.A."/>
            <person name="van der Lee T.A.J."/>
        </authorList>
    </citation>
    <scope>NUCLEOTIDE SEQUENCE [LARGE SCALE GENOMIC DNA]</scope>
    <source>
        <strain evidence="1 2">CBS 675.73</strain>
    </source>
</reference>
<proteinExistence type="predicted"/>
<organism evidence="1 2">
    <name type="scientific">Chytriomyces confervae</name>
    <dbReference type="NCBI Taxonomy" id="246404"/>
    <lineage>
        <taxon>Eukaryota</taxon>
        <taxon>Fungi</taxon>
        <taxon>Fungi incertae sedis</taxon>
        <taxon>Chytridiomycota</taxon>
        <taxon>Chytridiomycota incertae sedis</taxon>
        <taxon>Chytridiomycetes</taxon>
        <taxon>Chytridiales</taxon>
        <taxon>Chytriomycetaceae</taxon>
        <taxon>Chytriomyces</taxon>
    </lineage>
</organism>
<evidence type="ECO:0000313" key="1">
    <source>
        <dbReference type="EMBL" id="TPX69523.1"/>
    </source>
</evidence>
<dbReference type="Proteomes" id="UP000320333">
    <property type="component" value="Unassembled WGS sequence"/>
</dbReference>
<dbReference type="OrthoDB" id="72441at2759"/>
<dbReference type="AlphaFoldDB" id="A0A507EZU7"/>
<sequence length="260" mass="28713">MSRPPPQLPGRAAMLAEGEIVRDELFENRRGSCLFGTARFSCYGLLPTAWHLDLPAWSTQGGAPSIDRMSFPVAPGWEWISDWAVDMRGDVDADGWAYATSFRAREFTGMCSQAHYVCRRAWVRTRRRIPGWQPGNSASSASSLALSDSTSVSPNEVLILHIPTLVRACTLDRQKVDAVASSLAQLSAKDVVVPAYSVEAILNELEYDKSRLAAVKLLLPYLDKEGLIAALFHISFHSNRLDLLKSVEPDSFLQSYLVVA</sequence>
<gene>
    <name evidence="1" type="ORF">CcCBS67573_g06834</name>
</gene>
<accession>A0A507EZU7</accession>
<dbReference type="EMBL" id="QEAP01000314">
    <property type="protein sequence ID" value="TPX69523.1"/>
    <property type="molecule type" value="Genomic_DNA"/>
</dbReference>
<dbReference type="STRING" id="246404.A0A507EZU7"/>